<dbReference type="CDD" id="cd01462">
    <property type="entry name" value="VWA_YIEM_type"/>
    <property type="match status" value="1"/>
</dbReference>
<dbReference type="Gene3D" id="3.40.50.410">
    <property type="entry name" value="von Willebrand factor, type A domain"/>
    <property type="match status" value="1"/>
</dbReference>
<protein>
    <submittedName>
        <fullName evidence="2">VWA domain-containing protein</fullName>
    </submittedName>
</protein>
<dbReference type="RefSeq" id="WP_194708047.1">
    <property type="nucleotide sequence ID" value="NZ_JADKPN010000011.1"/>
</dbReference>
<dbReference type="EMBL" id="JADKPN010000011">
    <property type="protein sequence ID" value="MBF4764868.1"/>
    <property type="molecule type" value="Genomic_DNA"/>
</dbReference>
<dbReference type="AlphaFoldDB" id="A0A930VE62"/>
<evidence type="ECO:0000313" key="2">
    <source>
        <dbReference type="EMBL" id="MBF4764868.1"/>
    </source>
</evidence>
<organism evidence="2 3">
    <name type="scientific">Nocardioides islandensis</name>
    <dbReference type="NCBI Taxonomy" id="433663"/>
    <lineage>
        <taxon>Bacteria</taxon>
        <taxon>Bacillati</taxon>
        <taxon>Actinomycetota</taxon>
        <taxon>Actinomycetes</taxon>
        <taxon>Propionibacteriales</taxon>
        <taxon>Nocardioidaceae</taxon>
        <taxon>Nocardioides</taxon>
    </lineage>
</organism>
<accession>A0A930VE62</accession>
<gene>
    <name evidence="2" type="ORF">ISU07_17170</name>
</gene>
<proteinExistence type="predicted"/>
<dbReference type="Proteomes" id="UP000640489">
    <property type="component" value="Unassembled WGS sequence"/>
</dbReference>
<dbReference type="SMART" id="SM00327">
    <property type="entry name" value="VWA"/>
    <property type="match status" value="1"/>
</dbReference>
<dbReference type="PANTHER" id="PTHR30634">
    <property type="entry name" value="OUTER MEMBRANE LOLAB LIPOPROTEIN INSERTION APPARATUS"/>
    <property type="match status" value="1"/>
</dbReference>
<feature type="domain" description="VWFA" evidence="1">
    <location>
        <begin position="209"/>
        <end position="368"/>
    </location>
</feature>
<comment type="caution">
    <text evidence="2">The sequence shown here is derived from an EMBL/GenBank/DDBJ whole genome shotgun (WGS) entry which is preliminary data.</text>
</comment>
<name>A0A930VE62_9ACTN</name>
<dbReference type="InterPro" id="IPR036465">
    <property type="entry name" value="vWFA_dom_sf"/>
</dbReference>
<evidence type="ECO:0000259" key="1">
    <source>
        <dbReference type="SMART" id="SM00327"/>
    </source>
</evidence>
<dbReference type="InterPro" id="IPR050458">
    <property type="entry name" value="LolB"/>
</dbReference>
<dbReference type="InterPro" id="IPR008912">
    <property type="entry name" value="Uncharacterised_CoxE"/>
</dbReference>
<evidence type="ECO:0000313" key="3">
    <source>
        <dbReference type="Proteomes" id="UP000640489"/>
    </source>
</evidence>
<dbReference type="InterPro" id="IPR002035">
    <property type="entry name" value="VWF_A"/>
</dbReference>
<sequence>MSDERRDRLTRWRLVLGEEAREPLGEGLEGGLPGLSEDDQRRDGALEALYGGERRGGLGGSAPKVSRWLGDIRGYFPTSVVQVMQADAMDRLGLRQLLLEPEMMESVTPDMNLVTTLVGLGRAIPERSRETARTVVRAVTDQLEERLRARTVQAVAGALDRSARTRRPKLRDVDWRRTIAANLKHYQPEHRTVVPDRLVGYARRTHQVERDIILCIDQSGSMAESVVYSSVFGAVLASVRSVRTKLVCFDTEIVDLTDEIDDPVDVLFGVQLGGGTDINRAMAYCESLVERPADTVMVLVSDLYEGGIAEEMLRRAQSLVDSGVTLVALLALSDSGRPSYDADHAAALAGIGVPAFACTPDLFPDLMAAAIERRDLTQWAASNDLVTTHEPG</sequence>
<dbReference type="SUPFAM" id="SSF53300">
    <property type="entry name" value="vWA-like"/>
    <property type="match status" value="1"/>
</dbReference>
<dbReference type="PANTHER" id="PTHR30634:SF16">
    <property type="entry name" value="OUTER-MEMBRANE LIPOPROTEIN LOLB"/>
    <property type="match status" value="1"/>
</dbReference>
<keyword evidence="3" id="KW-1185">Reference proteome</keyword>
<dbReference type="Pfam" id="PF05762">
    <property type="entry name" value="VWA_CoxE"/>
    <property type="match status" value="1"/>
</dbReference>
<reference evidence="2" key="1">
    <citation type="submission" date="2020-11" db="EMBL/GenBank/DDBJ databases">
        <title>Nocardioides sp. nov., isolated from Soil of Cynanchum wilfordii Hemsley rhizosphere.</title>
        <authorList>
            <person name="Lee J.-S."/>
            <person name="Suh M.K."/>
            <person name="Kim J.-S."/>
        </authorList>
    </citation>
    <scope>NUCLEOTIDE SEQUENCE</scope>
    <source>
        <strain evidence="2">KCTC 19275</strain>
    </source>
</reference>